<dbReference type="OrthoDB" id="48898at2"/>
<keyword evidence="1" id="KW-0472">Membrane</keyword>
<dbReference type="Proteomes" id="UP000199602">
    <property type="component" value="Unassembled WGS sequence"/>
</dbReference>
<keyword evidence="1" id="KW-1133">Transmembrane helix</keyword>
<gene>
    <name evidence="3" type="ORF">SAMN04488516_10263</name>
</gene>
<feature type="transmembrane region" description="Helical" evidence="1">
    <location>
        <begin position="224"/>
        <end position="245"/>
    </location>
</feature>
<accession>A0A1H0B6Y0</accession>
<evidence type="ECO:0000256" key="1">
    <source>
        <dbReference type="SAM" id="Phobius"/>
    </source>
</evidence>
<organism evidence="3 4">
    <name type="scientific">Desulfonauticus submarinus</name>
    <dbReference type="NCBI Taxonomy" id="206665"/>
    <lineage>
        <taxon>Bacteria</taxon>
        <taxon>Pseudomonadati</taxon>
        <taxon>Thermodesulfobacteriota</taxon>
        <taxon>Desulfovibrionia</taxon>
        <taxon>Desulfovibrionales</taxon>
        <taxon>Desulfonauticaceae</taxon>
        <taxon>Desulfonauticus</taxon>
    </lineage>
</organism>
<keyword evidence="3" id="KW-0378">Hydrolase</keyword>
<keyword evidence="4" id="KW-1185">Reference proteome</keyword>
<dbReference type="STRING" id="206665.SAMN04488516_10263"/>
<evidence type="ECO:0000313" key="4">
    <source>
        <dbReference type="Proteomes" id="UP000199602"/>
    </source>
</evidence>
<sequence>MKVNLRKGLLQFVFSGSFMKRWNDKLRPMELVEVEKQAHKMIIAFILLVLNTKDMKLEEQVELGEKVILGGIFDYFYRLIITDIKPPVFYKIKSNPAHFAELTNWVLEQLNPRVEGLGKDFWQQLKNYFYHPIEDLSSKILGASHLLASRWEFSVLKKLNFLDPEMEEIEHSFIQRLRGFYDLKGVKDLTENQQSALTQFMNLCGQLRFQKRWSQTPRIPETSVLGHLFIVACYAYFFSLAVGACKRRRENNFFAGLFHDIPELLTRDIISPVKKSVSRIGSLIREYEEQELNKKIFSLFVESQYKELLRKLKYFLGIEVGSEFISTIIKDNEVKEVTLRQLQTEYNKNTFEPKDGELLKVCDNIAAFIEAYTATRNGIINEHLQLAQLRIKNKYQNYILADRVHIGAILADFD</sequence>
<dbReference type="InterPro" id="IPR006674">
    <property type="entry name" value="HD_domain"/>
</dbReference>
<dbReference type="Pfam" id="PF13023">
    <property type="entry name" value="HD_3"/>
    <property type="match status" value="1"/>
</dbReference>
<protein>
    <submittedName>
        <fullName evidence="3">Putative hydrolases of HD superfamily</fullName>
    </submittedName>
</protein>
<dbReference type="GO" id="GO:0016787">
    <property type="term" value="F:hydrolase activity"/>
    <property type="evidence" value="ECO:0007669"/>
    <property type="project" value="UniProtKB-KW"/>
</dbReference>
<evidence type="ECO:0000259" key="2">
    <source>
        <dbReference type="Pfam" id="PF13023"/>
    </source>
</evidence>
<keyword evidence="1" id="KW-0812">Transmembrane</keyword>
<name>A0A1H0B6Y0_9BACT</name>
<dbReference type="EMBL" id="FNIN01000002">
    <property type="protein sequence ID" value="SDN41417.1"/>
    <property type="molecule type" value="Genomic_DNA"/>
</dbReference>
<dbReference type="SUPFAM" id="SSF109604">
    <property type="entry name" value="HD-domain/PDEase-like"/>
    <property type="match status" value="2"/>
</dbReference>
<proteinExistence type="predicted"/>
<dbReference type="Gene3D" id="1.10.3210.10">
    <property type="entry name" value="Hypothetical protein af1432"/>
    <property type="match status" value="2"/>
</dbReference>
<evidence type="ECO:0000313" key="3">
    <source>
        <dbReference type="EMBL" id="SDN41417.1"/>
    </source>
</evidence>
<dbReference type="AlphaFoldDB" id="A0A1H0B6Y0"/>
<reference evidence="3 4" key="1">
    <citation type="submission" date="2016-10" db="EMBL/GenBank/DDBJ databases">
        <authorList>
            <person name="de Groot N.N."/>
        </authorList>
    </citation>
    <scope>NUCLEOTIDE SEQUENCE [LARGE SCALE GENOMIC DNA]</scope>
    <source>
        <strain evidence="3 4">DSM 15269</strain>
    </source>
</reference>
<feature type="domain" description="HD" evidence="2">
    <location>
        <begin position="204"/>
        <end position="385"/>
    </location>
</feature>
<dbReference type="RefSeq" id="WP_092063051.1">
    <property type="nucleotide sequence ID" value="NZ_FNIN01000002.1"/>
</dbReference>